<dbReference type="HOGENOM" id="CLU_189760_1_0_9"/>
<name>A0A075LJ61_9BACI</name>
<dbReference type="KEGG" id="tap:GZ22_07145"/>
<reference evidence="2 4" key="2">
    <citation type="submission" date="2016-10" db="EMBL/GenBank/DDBJ databases">
        <authorList>
            <person name="Varghese N."/>
            <person name="Submissions S."/>
        </authorList>
    </citation>
    <scope>NUCLEOTIDE SEQUENCE [LARGE SCALE GENOMIC DNA]</scope>
    <source>
        <strain evidence="2 4">DSM 21619</strain>
    </source>
</reference>
<gene>
    <name evidence="1" type="ORF">GZ22_07145</name>
    <name evidence="2" type="ORF">SAMN04489762_0828</name>
</gene>
<dbReference type="InterPro" id="IPR025619">
    <property type="entry name" value="YlzJ"/>
</dbReference>
<dbReference type="EMBL" id="CP008876">
    <property type="protein sequence ID" value="AIF66429.1"/>
    <property type="molecule type" value="Genomic_DNA"/>
</dbReference>
<dbReference type="Proteomes" id="UP000027980">
    <property type="component" value="Chromosome"/>
</dbReference>
<protein>
    <submittedName>
        <fullName evidence="2">YlzJ-like protein</fullName>
    </submittedName>
</protein>
<dbReference type="GeneID" id="34221154"/>
<organism evidence="1 3">
    <name type="scientific">Terribacillus saccharophilus</name>
    <dbReference type="NCBI Taxonomy" id="361277"/>
    <lineage>
        <taxon>Bacteria</taxon>
        <taxon>Bacillati</taxon>
        <taxon>Bacillota</taxon>
        <taxon>Bacilli</taxon>
        <taxon>Bacillales</taxon>
        <taxon>Bacillaceae</taxon>
        <taxon>Terribacillus</taxon>
    </lineage>
</organism>
<evidence type="ECO:0000313" key="4">
    <source>
        <dbReference type="Proteomes" id="UP000199735"/>
    </source>
</evidence>
<sequence>MILYTPLAAEDIFPVEATQFEAHQIMQYNGKTVQAEHLGNGMYRVHQLMSTDPADFLDEDCAPGKLFSL</sequence>
<dbReference type="RefSeq" id="WP_038560352.1">
    <property type="nucleotide sequence ID" value="NZ_CP008876.1"/>
</dbReference>
<dbReference type="Pfam" id="PF14035">
    <property type="entry name" value="YlzJ"/>
    <property type="match status" value="1"/>
</dbReference>
<reference evidence="1 3" key="1">
    <citation type="submission" date="2014-07" db="EMBL/GenBank/DDBJ databases">
        <title>Complete genome sequence of a moderately halophilic bacterium Terribacillus aidingensis MP602, isolated from Cryptomeria fortunei in Tianmu mountain in China.</title>
        <authorList>
            <person name="Wang Y."/>
            <person name="Lu P."/>
            <person name="Zhang L."/>
        </authorList>
    </citation>
    <scope>NUCLEOTIDE SEQUENCE [LARGE SCALE GENOMIC DNA]</scope>
    <source>
        <strain evidence="1 3">MP602</strain>
    </source>
</reference>
<evidence type="ECO:0000313" key="1">
    <source>
        <dbReference type="EMBL" id="AIF66429.1"/>
    </source>
</evidence>
<proteinExistence type="predicted"/>
<accession>A0A075LJ61</accession>
<evidence type="ECO:0000313" key="3">
    <source>
        <dbReference type="Proteomes" id="UP000027980"/>
    </source>
</evidence>
<accession>A0AAX2ECG3</accession>
<dbReference type="OrthoDB" id="1683573at2"/>
<dbReference type="AlphaFoldDB" id="A0A075LJ61"/>
<dbReference type="Proteomes" id="UP000199735">
    <property type="component" value="Unassembled WGS sequence"/>
</dbReference>
<dbReference type="EMBL" id="FOCD01000001">
    <property type="protein sequence ID" value="SEM71290.1"/>
    <property type="molecule type" value="Genomic_DNA"/>
</dbReference>
<evidence type="ECO:0000313" key="2">
    <source>
        <dbReference type="EMBL" id="SEM71290.1"/>
    </source>
</evidence>